<accession>A0A0L0DTX9</accession>
<dbReference type="OrthoDB" id="261572at2759"/>
<feature type="region of interest" description="Disordered" evidence="5">
    <location>
        <begin position="522"/>
        <end position="590"/>
    </location>
</feature>
<dbReference type="Gene3D" id="1.25.10.10">
    <property type="entry name" value="Leucine-rich Repeat Variant"/>
    <property type="match status" value="1"/>
</dbReference>
<evidence type="ECO:0000256" key="4">
    <source>
        <dbReference type="PIRNR" id="PIRNR015947"/>
    </source>
</evidence>
<feature type="compositionally biased region" description="Low complexity" evidence="5">
    <location>
        <begin position="561"/>
        <end position="581"/>
    </location>
</feature>
<dbReference type="PANTHER" id="PTHR10943">
    <property type="entry name" value="26S PROTEASOME NON-ATPASE REGULATORY SUBUNIT"/>
    <property type="match status" value="1"/>
</dbReference>
<evidence type="ECO:0000256" key="5">
    <source>
        <dbReference type="SAM" id="MobiDB-lite"/>
    </source>
</evidence>
<dbReference type="Pfam" id="PF13646">
    <property type="entry name" value="HEAT_2"/>
    <property type="match status" value="1"/>
</dbReference>
<feature type="compositionally biased region" description="Low complexity" evidence="5">
    <location>
        <begin position="532"/>
        <end position="552"/>
    </location>
</feature>
<dbReference type="SUPFAM" id="SSF48371">
    <property type="entry name" value="ARM repeat"/>
    <property type="match status" value="1"/>
</dbReference>
<evidence type="ECO:0000259" key="6">
    <source>
        <dbReference type="Pfam" id="PF18004"/>
    </source>
</evidence>
<dbReference type="STRING" id="461836.A0A0L0DTX9"/>
<keyword evidence="8" id="KW-1185">Reference proteome</keyword>
<feature type="region of interest" description="Disordered" evidence="5">
    <location>
        <begin position="651"/>
        <end position="674"/>
    </location>
</feature>
<evidence type="ECO:0000313" key="7">
    <source>
        <dbReference type="EMBL" id="KNC55789.1"/>
    </source>
</evidence>
<dbReference type="InterPro" id="IPR016024">
    <property type="entry name" value="ARM-type_fold"/>
</dbReference>
<dbReference type="GO" id="GO:0034515">
    <property type="term" value="C:proteasome storage granule"/>
    <property type="evidence" value="ECO:0007669"/>
    <property type="project" value="TreeGrafter"/>
</dbReference>
<dbReference type="OMA" id="IMFGRQE"/>
<reference evidence="7 8" key="1">
    <citation type="submission" date="2010-05" db="EMBL/GenBank/DDBJ databases">
        <title>The Genome Sequence of Thecamonas trahens ATCC 50062.</title>
        <authorList>
            <consortium name="The Broad Institute Genome Sequencing Platform"/>
            <person name="Russ C."/>
            <person name="Cuomo C."/>
            <person name="Shea T."/>
            <person name="Young S.K."/>
            <person name="Zeng Q."/>
            <person name="Koehrsen M."/>
            <person name="Haas B."/>
            <person name="Borodovsky M."/>
            <person name="Guigo R."/>
            <person name="Alvarado L."/>
            <person name="Berlin A."/>
            <person name="Bochicchio J."/>
            <person name="Borenstein D."/>
            <person name="Chapman S."/>
            <person name="Chen Z."/>
            <person name="Freedman E."/>
            <person name="Gellesch M."/>
            <person name="Goldberg J."/>
            <person name="Griggs A."/>
            <person name="Gujja S."/>
            <person name="Heilman E."/>
            <person name="Heiman D."/>
            <person name="Hepburn T."/>
            <person name="Howarth C."/>
            <person name="Jen D."/>
            <person name="Larson L."/>
            <person name="Mehta T."/>
            <person name="Park D."/>
            <person name="Pearson M."/>
            <person name="Roberts A."/>
            <person name="Saif S."/>
            <person name="Shenoy N."/>
            <person name="Sisk P."/>
            <person name="Stolte C."/>
            <person name="Sykes S."/>
            <person name="Thomson T."/>
            <person name="Walk T."/>
            <person name="White J."/>
            <person name="Yandava C."/>
            <person name="Burger G."/>
            <person name="Gray M.W."/>
            <person name="Holland P.W.H."/>
            <person name="King N."/>
            <person name="Lang F.B.F."/>
            <person name="Roger A.J."/>
            <person name="Ruiz-Trillo I."/>
            <person name="Lander E."/>
            <person name="Nusbaum C."/>
        </authorList>
    </citation>
    <scope>NUCLEOTIDE SEQUENCE [LARGE SCALE GENOMIC DNA]</scope>
    <source>
        <strain evidence="7 8">ATCC 50062</strain>
    </source>
</reference>
<protein>
    <submittedName>
        <fullName evidence="7">26S proteasome non-ATPase regulatory subunit 1</fullName>
    </submittedName>
</protein>
<evidence type="ECO:0000256" key="1">
    <source>
        <dbReference type="ARBA" id="ARBA00006308"/>
    </source>
</evidence>
<dbReference type="RefSeq" id="XP_013752871.1">
    <property type="nucleotide sequence ID" value="XM_013897417.1"/>
</dbReference>
<dbReference type="InterPro" id="IPR016642">
    <property type="entry name" value="26S_Psome_Rpn2"/>
</dbReference>
<dbReference type="PANTHER" id="PTHR10943:SF2">
    <property type="entry name" value="26S PROTEASOME NON-ATPASE REGULATORY SUBUNIT 1"/>
    <property type="match status" value="1"/>
</dbReference>
<keyword evidence="2" id="KW-0677">Repeat</keyword>
<dbReference type="GO" id="GO:0008540">
    <property type="term" value="C:proteasome regulatory particle, base subcomplex"/>
    <property type="evidence" value="ECO:0007669"/>
    <property type="project" value="UniProtKB-UniRule"/>
</dbReference>
<comment type="similarity">
    <text evidence="1 4">Belongs to the proteasome subunit S1 family.</text>
</comment>
<evidence type="ECO:0000313" key="8">
    <source>
        <dbReference type="Proteomes" id="UP000054408"/>
    </source>
</evidence>
<dbReference type="Pfam" id="PF01851">
    <property type="entry name" value="PC_rep"/>
    <property type="match status" value="1"/>
</dbReference>
<proteinExistence type="inferred from homology"/>
<evidence type="ECO:0000256" key="3">
    <source>
        <dbReference type="ARBA" id="ARBA00022942"/>
    </source>
</evidence>
<evidence type="ECO:0000256" key="2">
    <source>
        <dbReference type="ARBA" id="ARBA00022737"/>
    </source>
</evidence>
<organism evidence="7 8">
    <name type="scientific">Thecamonas trahens ATCC 50062</name>
    <dbReference type="NCBI Taxonomy" id="461836"/>
    <lineage>
        <taxon>Eukaryota</taxon>
        <taxon>Apusozoa</taxon>
        <taxon>Apusomonadida</taxon>
        <taxon>Apusomonadidae</taxon>
        <taxon>Thecamonas</taxon>
    </lineage>
</organism>
<keyword evidence="3 4" id="KW-0647">Proteasome</keyword>
<dbReference type="FunFam" id="1.25.10.10:FF:000017">
    <property type="entry name" value="26S proteasome non-ATPase regulatory subunit 1"/>
    <property type="match status" value="1"/>
</dbReference>
<dbReference type="InterPro" id="IPR002015">
    <property type="entry name" value="Proteasome/cyclosome_rpt"/>
</dbReference>
<dbReference type="GO" id="GO:0030234">
    <property type="term" value="F:enzyme regulator activity"/>
    <property type="evidence" value="ECO:0007669"/>
    <property type="project" value="UniProtKB-UniRule"/>
</dbReference>
<dbReference type="InterPro" id="IPR011989">
    <property type="entry name" value="ARM-like"/>
</dbReference>
<dbReference type="GeneID" id="25569253"/>
<dbReference type="eggNOG" id="KOG2062">
    <property type="taxonomic scope" value="Eukaryota"/>
</dbReference>
<dbReference type="GO" id="GO:0005634">
    <property type="term" value="C:nucleus"/>
    <property type="evidence" value="ECO:0007669"/>
    <property type="project" value="TreeGrafter"/>
</dbReference>
<dbReference type="Pfam" id="PF18004">
    <property type="entry name" value="RPN2_C"/>
    <property type="match status" value="1"/>
</dbReference>
<feature type="domain" description="26S proteasome regulatory subunit RPN2 C-terminal" evidence="6">
    <location>
        <begin position="469"/>
        <end position="646"/>
    </location>
</feature>
<name>A0A0L0DTX9_THETB</name>
<dbReference type="GO" id="GO:0043161">
    <property type="term" value="P:proteasome-mediated ubiquitin-dependent protein catabolic process"/>
    <property type="evidence" value="ECO:0007669"/>
    <property type="project" value="TreeGrafter"/>
</dbReference>
<sequence length="674" mass="71030">MDKVHYILTGEPSIEIYLQFLYNASNTDPLILEKLKEQVANGKSVLHSGVVFANSLMCAGTTSDAFLHDNMEWLSKATHWARFNATASLGVIHKGHLSEGLSLLAPYLPAAGQAAGSPYSEGGALYGLGIINANHGAGVSKYLLNALRAAGGDEVVLHGAALGLGVASMATHDNEAYTALFDLLNHDQAVAGEAAGVGMGLVMLGSADADVLGRMLAYARQTQHEKIIRGVAMGIALLNYGREERADVLIDELMRDKDALLRYGGMYTIAMAYCGTSNNRAVRKLLRIAVSDVSDDVRRAAVTALGFVLFREPTQIPKVVSLLSASYNPHVRHGAAMALGIGCAGTALPAAVELLEPLLDDTTDFVRQGALIALAMVLVQSNEKAVPKVTAIREKFLTIIGDKHEDVMAKFGALLAAGIIDAGGRNVTISCLSRDGHNSMSAIVGLALFTQFWYWYPYIHMISLAFLPTAVIGLDANLQLPVFSFKSNAPPSAFAYPPRTKVPEAKEATRVDTYVLSVTSKAKARGKDTNNAPEPGADAGAAADADAPAPMDTTSDDSEAKPAPAGGDNDDAAATSSDPSTDPAPKPEPAFELLENPARVTLPQAAVIDLSADARYTPVKASSAHAGISGIILLEDSTPDLAAEYVQPKAADAGDDADDGDEPPMPEPFEWIDE</sequence>
<dbReference type="Proteomes" id="UP000054408">
    <property type="component" value="Unassembled WGS sequence"/>
</dbReference>
<dbReference type="InterPro" id="IPR040623">
    <property type="entry name" value="RPN2_C"/>
</dbReference>
<dbReference type="PIRSF" id="PIRSF015947">
    <property type="entry name" value="26S_Psome_Rpn2"/>
    <property type="match status" value="1"/>
</dbReference>
<dbReference type="GO" id="GO:0042176">
    <property type="term" value="P:regulation of protein catabolic process"/>
    <property type="evidence" value="ECO:0007669"/>
    <property type="project" value="UniProtKB-UniRule"/>
</dbReference>
<dbReference type="AlphaFoldDB" id="A0A0L0DTX9"/>
<gene>
    <name evidence="7" type="ORF">AMSG_11223</name>
</gene>
<feature type="compositionally biased region" description="Acidic residues" evidence="5">
    <location>
        <begin position="653"/>
        <end position="674"/>
    </location>
</feature>
<dbReference type="EMBL" id="GL349504">
    <property type="protein sequence ID" value="KNC55789.1"/>
    <property type="molecule type" value="Genomic_DNA"/>
</dbReference>